<reference evidence="2" key="1">
    <citation type="journal article" date="2012" name="Nature">
        <title>The tomato genome sequence provides insights into fleshy fruit evolution.</title>
        <authorList>
            <consortium name="Tomato Genome Consortium"/>
        </authorList>
    </citation>
    <scope>NUCLEOTIDE SEQUENCE [LARGE SCALE GENOMIC DNA]</scope>
    <source>
        <strain evidence="2">cv. Heinz 1706</strain>
    </source>
</reference>
<feature type="region of interest" description="Disordered" evidence="1">
    <location>
        <begin position="1"/>
        <end position="25"/>
    </location>
</feature>
<feature type="compositionally biased region" description="Polar residues" evidence="1">
    <location>
        <begin position="1"/>
        <end position="16"/>
    </location>
</feature>
<proteinExistence type="predicted"/>
<organism evidence="2">
    <name type="scientific">Solanum lycopersicum</name>
    <name type="common">Tomato</name>
    <name type="synonym">Lycopersicon esculentum</name>
    <dbReference type="NCBI Taxonomy" id="4081"/>
    <lineage>
        <taxon>Eukaryota</taxon>
        <taxon>Viridiplantae</taxon>
        <taxon>Streptophyta</taxon>
        <taxon>Embryophyta</taxon>
        <taxon>Tracheophyta</taxon>
        <taxon>Spermatophyta</taxon>
        <taxon>Magnoliopsida</taxon>
        <taxon>eudicotyledons</taxon>
        <taxon>Gunneridae</taxon>
        <taxon>Pentapetalae</taxon>
        <taxon>asterids</taxon>
        <taxon>lamiids</taxon>
        <taxon>Solanales</taxon>
        <taxon>Solanaceae</taxon>
        <taxon>Solanoideae</taxon>
        <taxon>Solaneae</taxon>
        <taxon>Solanum</taxon>
        <taxon>Solanum subgen. Lycopersicon</taxon>
    </lineage>
</organism>
<evidence type="ECO:0000256" key="1">
    <source>
        <dbReference type="SAM" id="MobiDB-lite"/>
    </source>
</evidence>
<protein>
    <recommendedName>
        <fullName evidence="4">Reverse transcriptase Ty1/copia-type domain-containing protein</fullName>
    </recommendedName>
</protein>
<name>A0A3Q7EFQ6_SOLLC</name>
<accession>A0A3Q7EFQ6</accession>
<keyword evidence="3" id="KW-1185">Reference proteome</keyword>
<dbReference type="EnsemblPlants" id="Solyc01g066325.1.1">
    <property type="protein sequence ID" value="Solyc01g066325.1.1"/>
    <property type="gene ID" value="Solyc01g066325.1"/>
</dbReference>
<evidence type="ECO:0008006" key="4">
    <source>
        <dbReference type="Google" id="ProtNLM"/>
    </source>
</evidence>
<dbReference type="Gramene" id="Solyc01g066325.1.1">
    <property type="protein sequence ID" value="Solyc01g066325.1.1"/>
    <property type="gene ID" value="Solyc01g066325.1"/>
</dbReference>
<feature type="region of interest" description="Disordered" evidence="1">
    <location>
        <begin position="106"/>
        <end position="128"/>
    </location>
</feature>
<evidence type="ECO:0000313" key="2">
    <source>
        <dbReference type="EnsemblPlants" id="Solyc01g066325.1.1"/>
    </source>
</evidence>
<evidence type="ECO:0000313" key="3">
    <source>
        <dbReference type="Proteomes" id="UP000004994"/>
    </source>
</evidence>
<dbReference type="InParanoid" id="A0A3Q7EFQ6"/>
<feature type="compositionally biased region" description="Polar residues" evidence="1">
    <location>
        <begin position="106"/>
        <end position="125"/>
    </location>
</feature>
<sequence>MSMNEAYTNTSTSMKSNKAEAPRSGSLSHIYFPGGYFTKDQYEQVVKMMESSSPSRTCNANAATSIYPLPPHTQDPSLEPIESSVEMSSNPCAEFPVFDDLEGLQDQQPRHSSVQTVQTSPPSSRKTTRICKPPVWIKHYVVPKKSSPHSMTNHKQKTHCTNISKRRTWEVLNILLGIEVLKSKEGLLLNQRKYALQLIWETRLSGAKIVSTPLEFNHKLTSVVSKTWDNAEKRDCVTKLNGYYDSDWSSCPNTRRPVTSYMIGNQLYR</sequence>
<dbReference type="Proteomes" id="UP000004994">
    <property type="component" value="Chromosome 1"/>
</dbReference>
<dbReference type="AlphaFoldDB" id="A0A3Q7EFQ6"/>
<reference evidence="2" key="2">
    <citation type="submission" date="2019-01" db="UniProtKB">
        <authorList>
            <consortium name="EnsemblPlants"/>
        </authorList>
    </citation>
    <scope>IDENTIFICATION</scope>
    <source>
        <strain evidence="2">cv. Heinz 1706</strain>
    </source>
</reference>